<dbReference type="GO" id="GO:0008270">
    <property type="term" value="F:zinc ion binding"/>
    <property type="evidence" value="ECO:0007669"/>
    <property type="project" value="UniProtKB-KW"/>
</dbReference>
<dbReference type="InterPro" id="IPR037688">
    <property type="entry name" value="ZBBX"/>
</dbReference>
<dbReference type="EMBL" id="KE164845">
    <property type="protein sequence ID" value="EPQ20485.1"/>
    <property type="molecule type" value="Genomic_DNA"/>
</dbReference>
<dbReference type="Gene3D" id="4.10.830.40">
    <property type="match status" value="1"/>
</dbReference>
<reference evidence="6 7" key="1">
    <citation type="journal article" date="2013" name="Nat. Commun.">
        <title>Genome analysis reveals insights into physiology and longevity of the Brandt's bat Myotis brandtii.</title>
        <authorList>
            <person name="Seim I."/>
            <person name="Fang X."/>
            <person name="Xiong Z."/>
            <person name="Lobanov A.V."/>
            <person name="Huang Z."/>
            <person name="Ma S."/>
            <person name="Feng Y."/>
            <person name="Turanov A.A."/>
            <person name="Zhu Y."/>
            <person name="Lenz T.L."/>
            <person name="Gerashchenko M.V."/>
            <person name="Fan D."/>
            <person name="Hee Yim S."/>
            <person name="Yao X."/>
            <person name="Jordan D."/>
            <person name="Xiong Y."/>
            <person name="Ma Y."/>
            <person name="Lyapunov A.N."/>
            <person name="Chen G."/>
            <person name="Kulakova O.I."/>
            <person name="Sun Y."/>
            <person name="Lee S.G."/>
            <person name="Bronson R.T."/>
            <person name="Moskalev A.A."/>
            <person name="Sunyaev S.R."/>
            <person name="Zhang G."/>
            <person name="Krogh A."/>
            <person name="Wang J."/>
            <person name="Gladyshev V.N."/>
        </authorList>
    </citation>
    <scope>NUCLEOTIDE SEQUENCE [LARGE SCALE GENOMIC DNA]</scope>
</reference>
<feature type="compositionally biased region" description="Basic and acidic residues" evidence="4">
    <location>
        <begin position="347"/>
        <end position="365"/>
    </location>
</feature>
<dbReference type="PANTHER" id="PTHR28634:SF1">
    <property type="entry name" value="ZINC FINGER B-BOX DOMAIN-CONTAINING PROTEIN 1"/>
    <property type="match status" value="1"/>
</dbReference>
<dbReference type="SUPFAM" id="SSF56574">
    <property type="entry name" value="Serpins"/>
    <property type="match status" value="1"/>
</dbReference>
<gene>
    <name evidence="6" type="ORF">D623_10024752</name>
</gene>
<name>S7NU32_MYOBR</name>
<evidence type="ECO:0000256" key="2">
    <source>
        <dbReference type="ARBA" id="ARBA00022833"/>
    </source>
</evidence>
<evidence type="ECO:0000259" key="5">
    <source>
        <dbReference type="PROSITE" id="PS50119"/>
    </source>
</evidence>
<feature type="compositionally biased region" description="Basic and acidic residues" evidence="4">
    <location>
        <begin position="757"/>
        <end position="770"/>
    </location>
</feature>
<proteinExistence type="predicted"/>
<feature type="domain" description="B box-type" evidence="5">
    <location>
        <begin position="281"/>
        <end position="327"/>
    </location>
</feature>
<dbReference type="eggNOG" id="ENOG502QZ7B">
    <property type="taxonomic scope" value="Eukaryota"/>
</dbReference>
<keyword evidence="1 3" id="KW-0863">Zinc-finger</keyword>
<dbReference type="InterPro" id="IPR000315">
    <property type="entry name" value="Znf_B-box"/>
</dbReference>
<dbReference type="InterPro" id="IPR042178">
    <property type="entry name" value="Serpin_sf_1"/>
</dbReference>
<feature type="compositionally biased region" description="Basic and acidic residues" evidence="4">
    <location>
        <begin position="196"/>
        <end position="219"/>
    </location>
</feature>
<accession>S7NU32</accession>
<feature type="region of interest" description="Disordered" evidence="4">
    <location>
        <begin position="757"/>
        <end position="858"/>
    </location>
</feature>
<evidence type="ECO:0000256" key="4">
    <source>
        <dbReference type="SAM" id="MobiDB-lite"/>
    </source>
</evidence>
<sequence>MVWRPHSPAPPSCHCQCLPCSTLCRLLPMPAMFRKRPRFKVEQKLDFKEALYSLNITEIFSGGCDLSGITDSSELYVSQVVQQVFLEINEDGSEAAASTGVQIPVIMSLAPNQFVANHPFLFIMKNIPTDSMKLTLSDPSEGFTLGTVEQLDLLNLHEHNCNSSSRRVSVQRYSENFRELKMEKVQLELENHEMEKKLQEFQSTRSKDREERESSDYHWKSGKVGKLGNQSHILSQNKRNVIKLSPGKVRLKLLKEKLQEPVRQALNYQMANFSEREKPKIRGKVCGQCENKAALLVCLECGEDYCSGCFAKIHQKGALKFHRTTLLQAKSQILSSVLDVAHGFIKEVNPDKPKGENRSPKEISKSQHLPKPPPLQGSSSQMEVSTTQKGECINPRDGLLCEGSFNEEASAQSFQEVLNEWRTGHHNDNGEPNLPAAKPDSLEECEVQTNLKIWREPLHIEFKEDSISYMEKLWLKKHRRTPQEQLKNMPPDIFIPQCTTINEAQCSQSESDEDNDVEETEVQCPALFLPVEELRTERPETSVEIVELDDNYEEEFEEQGKIVPYKVELADAVSQQSCTFYDYQNTFPYKNDIHQHHVFTKGKTDLLHLHLSNSPSYCEDNSKAGTSNKKFGNNVDPDVYSSAVEKLGESSFSERHFKEKSIIDMECNQTLNNSCISFVNKDSFPTVDLETPSIKEKLSQDIKESLEFSNFLERPNLEDSKSTESPLLLQEIALRNKPITEKYQGLERFFVSDKNKRLDSLPSHSLERRPSGTKVTIAGDRDWIPDQSISPNSAVASGAVQSGQNPPSSRTQQKMGKTSQRPSTANLPLSTSVKRSSSCNSSFHPPPRSAPAQSLSRAASEISEIEYIDITDHDEPFSDNTADQQTFDSLEKELNGLRNLADPSEKSYSLTSEESPTFNNDSLNISQATLDFFKTSHSKGPCGIKELSFSEKDTEIQSFLTLSESSKDEEEKDFLDKQHVIILPWPKST</sequence>
<dbReference type="PANTHER" id="PTHR28634">
    <property type="entry name" value="ZINC FINGER B-BOX DOMAIN-CONTAINING PROTEIN 1"/>
    <property type="match status" value="1"/>
</dbReference>
<dbReference type="CDD" id="cd19818">
    <property type="entry name" value="Bbox1_ZBBX"/>
    <property type="match status" value="1"/>
</dbReference>
<evidence type="ECO:0000256" key="3">
    <source>
        <dbReference type="PROSITE-ProRule" id="PRU00024"/>
    </source>
</evidence>
<keyword evidence="1 3" id="KW-0479">Metal-binding</keyword>
<feature type="compositionally biased region" description="Polar residues" evidence="4">
    <location>
        <begin position="787"/>
        <end position="843"/>
    </location>
</feature>
<dbReference type="PROSITE" id="PS50119">
    <property type="entry name" value="ZF_BBOX"/>
    <property type="match status" value="1"/>
</dbReference>
<keyword evidence="2" id="KW-0862">Zinc</keyword>
<dbReference type="InterPro" id="IPR036186">
    <property type="entry name" value="Serpin_sf"/>
</dbReference>
<protein>
    <submittedName>
        <fullName evidence="6">Zinc finger B-box domain-containing protein 1</fullName>
    </submittedName>
</protein>
<evidence type="ECO:0000313" key="6">
    <source>
        <dbReference type="EMBL" id="EPQ20485.1"/>
    </source>
</evidence>
<keyword evidence="7" id="KW-1185">Reference proteome</keyword>
<evidence type="ECO:0000313" key="7">
    <source>
        <dbReference type="Proteomes" id="UP000052978"/>
    </source>
</evidence>
<feature type="compositionally biased region" description="Polar residues" evidence="4">
    <location>
        <begin position="376"/>
        <end position="389"/>
    </location>
</feature>
<dbReference type="InterPro" id="IPR042185">
    <property type="entry name" value="Serpin_sf_2"/>
</dbReference>
<organism evidence="6 7">
    <name type="scientific">Myotis brandtii</name>
    <name type="common">Brandt's bat</name>
    <dbReference type="NCBI Taxonomy" id="109478"/>
    <lineage>
        <taxon>Eukaryota</taxon>
        <taxon>Metazoa</taxon>
        <taxon>Chordata</taxon>
        <taxon>Craniata</taxon>
        <taxon>Vertebrata</taxon>
        <taxon>Euteleostomi</taxon>
        <taxon>Mammalia</taxon>
        <taxon>Eutheria</taxon>
        <taxon>Laurasiatheria</taxon>
        <taxon>Chiroptera</taxon>
        <taxon>Yangochiroptera</taxon>
        <taxon>Vespertilionidae</taxon>
        <taxon>Myotis</taxon>
    </lineage>
</organism>
<dbReference type="Gene3D" id="2.30.39.10">
    <property type="entry name" value="Alpha-1-antitrypsin, domain 1"/>
    <property type="match status" value="1"/>
</dbReference>
<dbReference type="Pfam" id="PF00079">
    <property type="entry name" value="Serpin"/>
    <property type="match status" value="1"/>
</dbReference>
<feature type="region of interest" description="Disordered" evidence="4">
    <location>
        <begin position="196"/>
        <end position="221"/>
    </location>
</feature>
<evidence type="ECO:0000256" key="1">
    <source>
        <dbReference type="ARBA" id="ARBA00022771"/>
    </source>
</evidence>
<dbReference type="Gene3D" id="3.30.497.10">
    <property type="entry name" value="Antithrombin, subunit I, domain 2"/>
    <property type="match status" value="1"/>
</dbReference>
<dbReference type="AlphaFoldDB" id="S7NU32"/>
<dbReference type="InterPro" id="IPR023796">
    <property type="entry name" value="Serpin_dom"/>
</dbReference>
<dbReference type="Proteomes" id="UP000052978">
    <property type="component" value="Unassembled WGS sequence"/>
</dbReference>
<feature type="region of interest" description="Disordered" evidence="4">
    <location>
        <begin position="347"/>
        <end position="389"/>
    </location>
</feature>
<dbReference type="Pfam" id="PF22586">
    <property type="entry name" value="ANCHR-like_BBOX"/>
    <property type="match status" value="1"/>
</dbReference>